<dbReference type="Pfam" id="PF00005">
    <property type="entry name" value="ABC_tran"/>
    <property type="match status" value="1"/>
</dbReference>
<evidence type="ECO:0000256" key="2">
    <source>
        <dbReference type="ARBA" id="ARBA00007577"/>
    </source>
</evidence>
<reference evidence="12" key="1">
    <citation type="submission" date="2023-02" db="EMBL/GenBank/DDBJ databases">
        <title>Genome of toxic invasive species Heracleum sosnowskyi carries increased number of genes despite the absence of recent whole-genome duplications.</title>
        <authorList>
            <person name="Schelkunov M."/>
            <person name="Shtratnikova V."/>
            <person name="Makarenko M."/>
            <person name="Klepikova A."/>
            <person name="Omelchenko D."/>
            <person name="Novikova G."/>
            <person name="Obukhova E."/>
            <person name="Bogdanov V."/>
            <person name="Penin A."/>
            <person name="Logacheva M."/>
        </authorList>
    </citation>
    <scope>NUCLEOTIDE SEQUENCE</scope>
    <source>
        <strain evidence="12">Hsosn_3</strain>
        <tissue evidence="12">Leaf</tissue>
    </source>
</reference>
<gene>
    <name evidence="12" type="ORF">POM88_019523</name>
</gene>
<dbReference type="GO" id="GO:0005743">
    <property type="term" value="C:mitochondrial inner membrane"/>
    <property type="evidence" value="ECO:0007669"/>
    <property type="project" value="TreeGrafter"/>
</dbReference>
<keyword evidence="9" id="KW-0472">Membrane</keyword>
<keyword evidence="6" id="KW-0547">Nucleotide-binding</keyword>
<dbReference type="InterPro" id="IPR003439">
    <property type="entry name" value="ABC_transporter-like_ATP-bd"/>
</dbReference>
<feature type="domain" description="ABC transporter" evidence="11">
    <location>
        <begin position="28"/>
        <end position="264"/>
    </location>
</feature>
<keyword evidence="13" id="KW-1185">Reference proteome</keyword>
<evidence type="ECO:0000313" key="12">
    <source>
        <dbReference type="EMBL" id="KAK1381788.1"/>
    </source>
</evidence>
<proteinExistence type="inferred from homology"/>
<dbReference type="Gene3D" id="3.40.50.300">
    <property type="entry name" value="P-loop containing nucleotide triphosphate hydrolases"/>
    <property type="match status" value="1"/>
</dbReference>
<dbReference type="GO" id="GO:0090374">
    <property type="term" value="P:oligopeptide export from mitochondrion"/>
    <property type="evidence" value="ECO:0007669"/>
    <property type="project" value="TreeGrafter"/>
</dbReference>
<dbReference type="AlphaFoldDB" id="A0AAD8IAT6"/>
<keyword evidence="10" id="KW-0325">Glycoprotein</keyword>
<evidence type="ECO:0000259" key="11">
    <source>
        <dbReference type="PROSITE" id="PS50893"/>
    </source>
</evidence>
<sequence length="270" mass="29164">MLNSVANEAPWIATVGASTLDRRFPAIVRLSNGKFLYGESMYPGNNSSSAEEELELTVALVGESGSGKSTVISLIERFYDPDGGHIYLDGVELQTLNLNWPRQQIGLVGQEPVLFNETIRDNIAYGKNGEATEEEIIAATRFSNAHDFISALPQGYNTNVGERGVQLSGGQKQRIAIARAIIKDPRILLLDEATSALDTESERIVQDALDRVMENRTTVVVAHRLGTIKGADIIAVVKNGVIAEKGNHNSLVSIPNGVYASLVALQMTST</sequence>
<evidence type="ECO:0000256" key="7">
    <source>
        <dbReference type="ARBA" id="ARBA00022840"/>
    </source>
</evidence>
<dbReference type="PROSITE" id="PS50893">
    <property type="entry name" value="ABC_TRANSPORTER_2"/>
    <property type="match status" value="1"/>
</dbReference>
<evidence type="ECO:0000256" key="9">
    <source>
        <dbReference type="ARBA" id="ARBA00023136"/>
    </source>
</evidence>
<keyword evidence="8" id="KW-1133">Transmembrane helix</keyword>
<reference evidence="12" key="2">
    <citation type="submission" date="2023-05" db="EMBL/GenBank/DDBJ databases">
        <authorList>
            <person name="Schelkunov M.I."/>
        </authorList>
    </citation>
    <scope>NUCLEOTIDE SEQUENCE</scope>
    <source>
        <strain evidence="12">Hsosn_3</strain>
        <tissue evidence="12">Leaf</tissue>
    </source>
</reference>
<evidence type="ECO:0000256" key="4">
    <source>
        <dbReference type="ARBA" id="ARBA00022692"/>
    </source>
</evidence>
<dbReference type="GO" id="GO:0005886">
    <property type="term" value="C:plasma membrane"/>
    <property type="evidence" value="ECO:0007669"/>
    <property type="project" value="UniProtKB-SubCell"/>
</dbReference>
<dbReference type="EMBL" id="JAUIZM010000005">
    <property type="protein sequence ID" value="KAK1381788.1"/>
    <property type="molecule type" value="Genomic_DNA"/>
</dbReference>
<evidence type="ECO:0000256" key="1">
    <source>
        <dbReference type="ARBA" id="ARBA00004651"/>
    </source>
</evidence>
<protein>
    <submittedName>
        <fullName evidence="12">ABC transporter B family member 9-like</fullName>
    </submittedName>
</protein>
<comment type="similarity">
    <text evidence="2">Belongs to the ABC transporter superfamily. ABCB family. Multidrug resistance exporter (TC 3.A.1.201) subfamily.</text>
</comment>
<evidence type="ECO:0000256" key="3">
    <source>
        <dbReference type="ARBA" id="ARBA00022448"/>
    </source>
</evidence>
<dbReference type="CDD" id="cd03249">
    <property type="entry name" value="ABC_MTABC3_MDL1_MDL2"/>
    <property type="match status" value="1"/>
</dbReference>
<dbReference type="PANTHER" id="PTHR43394:SF16">
    <property type="entry name" value="ABC TRANSPORTER B FAMILY MEMBER 4-LIKE ISOFORM X1"/>
    <property type="match status" value="1"/>
</dbReference>
<accession>A0AAD8IAT6</accession>
<keyword evidence="4" id="KW-0812">Transmembrane</keyword>
<dbReference type="InterPro" id="IPR003593">
    <property type="entry name" value="AAA+_ATPase"/>
</dbReference>
<dbReference type="InterPro" id="IPR027417">
    <property type="entry name" value="P-loop_NTPase"/>
</dbReference>
<dbReference type="GO" id="GO:0005524">
    <property type="term" value="F:ATP binding"/>
    <property type="evidence" value="ECO:0007669"/>
    <property type="project" value="UniProtKB-KW"/>
</dbReference>
<evidence type="ECO:0000256" key="6">
    <source>
        <dbReference type="ARBA" id="ARBA00022741"/>
    </source>
</evidence>
<keyword evidence="3" id="KW-0813">Transport</keyword>
<evidence type="ECO:0000313" key="13">
    <source>
        <dbReference type="Proteomes" id="UP001237642"/>
    </source>
</evidence>
<evidence type="ECO:0000256" key="10">
    <source>
        <dbReference type="ARBA" id="ARBA00023180"/>
    </source>
</evidence>
<dbReference type="Proteomes" id="UP001237642">
    <property type="component" value="Unassembled WGS sequence"/>
</dbReference>
<dbReference type="InterPro" id="IPR039421">
    <property type="entry name" value="Type_1_exporter"/>
</dbReference>
<evidence type="ECO:0000256" key="5">
    <source>
        <dbReference type="ARBA" id="ARBA00022737"/>
    </source>
</evidence>
<dbReference type="GO" id="GO:0016887">
    <property type="term" value="F:ATP hydrolysis activity"/>
    <property type="evidence" value="ECO:0007669"/>
    <property type="project" value="InterPro"/>
</dbReference>
<dbReference type="SUPFAM" id="SSF52540">
    <property type="entry name" value="P-loop containing nucleoside triphosphate hydrolases"/>
    <property type="match status" value="1"/>
</dbReference>
<keyword evidence="7" id="KW-0067">ATP-binding</keyword>
<dbReference type="SMART" id="SM00382">
    <property type="entry name" value="AAA"/>
    <property type="match status" value="1"/>
</dbReference>
<evidence type="ECO:0000256" key="8">
    <source>
        <dbReference type="ARBA" id="ARBA00022989"/>
    </source>
</evidence>
<dbReference type="PANTHER" id="PTHR43394">
    <property type="entry name" value="ATP-DEPENDENT PERMEASE MDL1, MITOCHONDRIAL"/>
    <property type="match status" value="1"/>
</dbReference>
<keyword evidence="5" id="KW-0677">Repeat</keyword>
<comment type="subcellular location">
    <subcellularLocation>
        <location evidence="1">Cell membrane</location>
        <topology evidence="1">Multi-pass membrane protein</topology>
    </subcellularLocation>
</comment>
<name>A0AAD8IAT6_9APIA</name>
<dbReference type="PROSITE" id="PS00211">
    <property type="entry name" value="ABC_TRANSPORTER_1"/>
    <property type="match status" value="1"/>
</dbReference>
<dbReference type="FunFam" id="3.40.50.300:FF:000066">
    <property type="entry name" value="ABC transporter B family member 1"/>
    <property type="match status" value="1"/>
</dbReference>
<dbReference type="InterPro" id="IPR017871">
    <property type="entry name" value="ABC_transporter-like_CS"/>
</dbReference>
<comment type="caution">
    <text evidence="12">The sequence shown here is derived from an EMBL/GenBank/DDBJ whole genome shotgun (WGS) entry which is preliminary data.</text>
</comment>
<organism evidence="12 13">
    <name type="scientific">Heracleum sosnowskyi</name>
    <dbReference type="NCBI Taxonomy" id="360622"/>
    <lineage>
        <taxon>Eukaryota</taxon>
        <taxon>Viridiplantae</taxon>
        <taxon>Streptophyta</taxon>
        <taxon>Embryophyta</taxon>
        <taxon>Tracheophyta</taxon>
        <taxon>Spermatophyta</taxon>
        <taxon>Magnoliopsida</taxon>
        <taxon>eudicotyledons</taxon>
        <taxon>Gunneridae</taxon>
        <taxon>Pentapetalae</taxon>
        <taxon>asterids</taxon>
        <taxon>campanulids</taxon>
        <taxon>Apiales</taxon>
        <taxon>Apiaceae</taxon>
        <taxon>Apioideae</taxon>
        <taxon>apioid superclade</taxon>
        <taxon>Tordylieae</taxon>
        <taxon>Tordyliinae</taxon>
        <taxon>Heracleum</taxon>
    </lineage>
</organism>
<dbReference type="GO" id="GO:0015421">
    <property type="term" value="F:ABC-type oligopeptide transporter activity"/>
    <property type="evidence" value="ECO:0007669"/>
    <property type="project" value="TreeGrafter"/>
</dbReference>